<dbReference type="Proteomes" id="UP000298030">
    <property type="component" value="Unassembled WGS sequence"/>
</dbReference>
<sequence>MRPRKEVFGWSGRGKHQINGDDSLILKETLHTPSNRTRAQHRHSLLAPQIVKATHKKV</sequence>
<accession>A0A4Y7SZV1</accession>
<protein>
    <submittedName>
        <fullName evidence="1">Uncharacterized protein</fullName>
    </submittedName>
</protein>
<keyword evidence="2" id="KW-1185">Reference proteome</keyword>
<evidence type="ECO:0000313" key="1">
    <source>
        <dbReference type="EMBL" id="TEB27375.1"/>
    </source>
</evidence>
<gene>
    <name evidence="1" type="ORF">FA13DRAFT_932919</name>
</gene>
<evidence type="ECO:0000313" key="2">
    <source>
        <dbReference type="Proteomes" id="UP000298030"/>
    </source>
</evidence>
<dbReference type="AlphaFoldDB" id="A0A4Y7SZV1"/>
<dbReference type="EMBL" id="QPFP01000040">
    <property type="protein sequence ID" value="TEB27375.1"/>
    <property type="molecule type" value="Genomic_DNA"/>
</dbReference>
<reference evidence="1 2" key="1">
    <citation type="journal article" date="2019" name="Nat. Ecol. Evol.">
        <title>Megaphylogeny resolves global patterns of mushroom evolution.</title>
        <authorList>
            <person name="Varga T."/>
            <person name="Krizsan K."/>
            <person name="Foldi C."/>
            <person name="Dima B."/>
            <person name="Sanchez-Garcia M."/>
            <person name="Sanchez-Ramirez S."/>
            <person name="Szollosi G.J."/>
            <person name="Szarkandi J.G."/>
            <person name="Papp V."/>
            <person name="Albert L."/>
            <person name="Andreopoulos W."/>
            <person name="Angelini C."/>
            <person name="Antonin V."/>
            <person name="Barry K.W."/>
            <person name="Bougher N.L."/>
            <person name="Buchanan P."/>
            <person name="Buyck B."/>
            <person name="Bense V."/>
            <person name="Catcheside P."/>
            <person name="Chovatia M."/>
            <person name="Cooper J."/>
            <person name="Damon W."/>
            <person name="Desjardin D."/>
            <person name="Finy P."/>
            <person name="Geml J."/>
            <person name="Haridas S."/>
            <person name="Hughes K."/>
            <person name="Justo A."/>
            <person name="Karasinski D."/>
            <person name="Kautmanova I."/>
            <person name="Kiss B."/>
            <person name="Kocsube S."/>
            <person name="Kotiranta H."/>
            <person name="LaButti K.M."/>
            <person name="Lechner B.E."/>
            <person name="Liimatainen K."/>
            <person name="Lipzen A."/>
            <person name="Lukacs Z."/>
            <person name="Mihaltcheva S."/>
            <person name="Morgado L.N."/>
            <person name="Niskanen T."/>
            <person name="Noordeloos M.E."/>
            <person name="Ohm R.A."/>
            <person name="Ortiz-Santana B."/>
            <person name="Ovrebo C."/>
            <person name="Racz N."/>
            <person name="Riley R."/>
            <person name="Savchenko A."/>
            <person name="Shiryaev A."/>
            <person name="Soop K."/>
            <person name="Spirin V."/>
            <person name="Szebenyi C."/>
            <person name="Tomsovsky M."/>
            <person name="Tulloss R.E."/>
            <person name="Uehling J."/>
            <person name="Grigoriev I.V."/>
            <person name="Vagvolgyi C."/>
            <person name="Papp T."/>
            <person name="Martin F.M."/>
            <person name="Miettinen O."/>
            <person name="Hibbett D.S."/>
            <person name="Nagy L.G."/>
        </authorList>
    </citation>
    <scope>NUCLEOTIDE SEQUENCE [LARGE SCALE GENOMIC DNA]</scope>
    <source>
        <strain evidence="1 2">FP101781</strain>
    </source>
</reference>
<comment type="caution">
    <text evidence="1">The sequence shown here is derived from an EMBL/GenBank/DDBJ whole genome shotgun (WGS) entry which is preliminary data.</text>
</comment>
<name>A0A4Y7SZV1_COPMI</name>
<organism evidence="1 2">
    <name type="scientific">Coprinellus micaceus</name>
    <name type="common">Glistening ink-cap mushroom</name>
    <name type="synonym">Coprinus micaceus</name>
    <dbReference type="NCBI Taxonomy" id="71717"/>
    <lineage>
        <taxon>Eukaryota</taxon>
        <taxon>Fungi</taxon>
        <taxon>Dikarya</taxon>
        <taxon>Basidiomycota</taxon>
        <taxon>Agaricomycotina</taxon>
        <taxon>Agaricomycetes</taxon>
        <taxon>Agaricomycetidae</taxon>
        <taxon>Agaricales</taxon>
        <taxon>Agaricineae</taxon>
        <taxon>Psathyrellaceae</taxon>
        <taxon>Coprinellus</taxon>
    </lineage>
</organism>
<proteinExistence type="predicted"/>